<name>A0A8E0WUT5_9SPHN</name>
<organism evidence="1 2">
    <name type="scientific">Sphingobium indicum F2</name>
    <dbReference type="NCBI Taxonomy" id="1450518"/>
    <lineage>
        <taxon>Bacteria</taxon>
        <taxon>Pseudomonadati</taxon>
        <taxon>Pseudomonadota</taxon>
        <taxon>Alphaproteobacteria</taxon>
        <taxon>Sphingomonadales</taxon>
        <taxon>Sphingomonadaceae</taxon>
        <taxon>Sphingobium</taxon>
    </lineage>
</organism>
<protein>
    <submittedName>
        <fullName evidence="1">Transposase</fullName>
    </submittedName>
</protein>
<reference evidence="1 2" key="1">
    <citation type="submission" date="2014-05" db="EMBL/GenBank/DDBJ databases">
        <title>Genome Announcement of Sphingobium lucknowense F2.</title>
        <authorList>
            <person name="Lal R."/>
            <person name="Negi V."/>
            <person name="Lata P."/>
            <person name="Sangwan N."/>
            <person name="Gupta S.K."/>
            <person name="Rao D.L.N."/>
            <person name="Das S."/>
        </authorList>
    </citation>
    <scope>NUCLEOTIDE SEQUENCE [LARGE SCALE GENOMIC DNA]</scope>
    <source>
        <strain evidence="1 2">F2</strain>
    </source>
</reference>
<comment type="caution">
    <text evidence="1">The sequence shown here is derived from an EMBL/GenBank/DDBJ whole genome shotgun (WGS) entry which is preliminary data.</text>
</comment>
<dbReference type="AlphaFoldDB" id="A0A8E0WUT5"/>
<evidence type="ECO:0000313" key="1">
    <source>
        <dbReference type="EMBL" id="KER37639.1"/>
    </source>
</evidence>
<gene>
    <name evidence="1" type="ORF">AL00_04310</name>
</gene>
<dbReference type="EMBL" id="JANF02000012">
    <property type="protein sequence ID" value="KER37639.1"/>
    <property type="molecule type" value="Genomic_DNA"/>
</dbReference>
<proteinExistence type="predicted"/>
<dbReference type="RefSeq" id="WP_021223452.1">
    <property type="nucleotide sequence ID" value="NZ_JANF02000012.1"/>
</dbReference>
<dbReference type="Proteomes" id="UP000028135">
    <property type="component" value="Unassembled WGS sequence"/>
</dbReference>
<sequence length="72" mass="8851">MIRLVVFLYVYPLSLRNVEDLSFERGIDICHETVRLWWDRFDPLLAGDIRRQRISRMKGLRHWRSCLHLRRA</sequence>
<evidence type="ECO:0000313" key="2">
    <source>
        <dbReference type="Proteomes" id="UP000028135"/>
    </source>
</evidence>
<accession>A0A8E0WUT5</accession>